<evidence type="ECO:0000256" key="1">
    <source>
        <dbReference type="SAM" id="Phobius"/>
    </source>
</evidence>
<dbReference type="Proteomes" id="UP000677265">
    <property type="component" value="Unassembled WGS sequence"/>
</dbReference>
<feature type="transmembrane region" description="Helical" evidence="1">
    <location>
        <begin position="64"/>
        <end position="82"/>
    </location>
</feature>
<dbReference type="EMBL" id="JAGYPE010000006">
    <property type="protein sequence ID" value="MBS4185862.1"/>
    <property type="molecule type" value="Genomic_DNA"/>
</dbReference>
<keyword evidence="4" id="KW-1185">Reference proteome</keyword>
<sequence length="156" mass="17705">MNPKEKLLWSIALPGFGQLLNGKYLKGIIFISLEFLINGQSHFNELILLSFNGEIERAIDKTEYQWLMFYPCVYFFAMWDSFKDAGGGKEPYSFLPFVLCAFFVTVGLMYSAKVKIFGFPLGTVWFPMLCVVPGVVIGIVLKALLKKFFSKSVPDD</sequence>
<dbReference type="RefSeq" id="WP_213145670.1">
    <property type="nucleotide sequence ID" value="NZ_JAGYPE020000040.1"/>
</dbReference>
<feature type="transmembrane region" description="Helical" evidence="1">
    <location>
        <begin position="94"/>
        <end position="112"/>
    </location>
</feature>
<evidence type="ECO:0000313" key="3">
    <source>
        <dbReference type="EMBL" id="MCH6267673.1"/>
    </source>
</evidence>
<name>A0A942T477_9BACI</name>
<keyword evidence="1" id="KW-1133">Transmembrane helix</keyword>
<organism evidence="2">
    <name type="scientific">Neobacillus citreus</name>
    <dbReference type="NCBI Taxonomy" id="2833578"/>
    <lineage>
        <taxon>Bacteria</taxon>
        <taxon>Bacillati</taxon>
        <taxon>Bacillota</taxon>
        <taxon>Bacilli</taxon>
        <taxon>Bacillales</taxon>
        <taxon>Bacillaceae</taxon>
        <taxon>Neobacillus</taxon>
    </lineage>
</organism>
<comment type="caution">
    <text evidence="2">The sequence shown here is derived from an EMBL/GenBank/DDBJ whole genome shotgun (WGS) entry which is preliminary data.</text>
</comment>
<evidence type="ECO:0000313" key="2">
    <source>
        <dbReference type="EMBL" id="MBS4185862.1"/>
    </source>
</evidence>
<accession>A0A942T477</accession>
<gene>
    <name evidence="3" type="ORF">KHB02_019315</name>
    <name evidence="2" type="ORF">KHB02_31210</name>
</gene>
<dbReference type="AlphaFoldDB" id="A0A942T477"/>
<keyword evidence="1" id="KW-0472">Membrane</keyword>
<dbReference type="EMBL" id="JAGYPE020000040">
    <property type="protein sequence ID" value="MCH6267673.1"/>
    <property type="molecule type" value="Genomic_DNA"/>
</dbReference>
<proteinExistence type="predicted"/>
<feature type="transmembrane region" description="Helical" evidence="1">
    <location>
        <begin position="124"/>
        <end position="145"/>
    </location>
</feature>
<keyword evidence="1" id="KW-0812">Transmembrane</keyword>
<protein>
    <submittedName>
        <fullName evidence="2">Uncharacterized protein</fullName>
    </submittedName>
</protein>
<reference evidence="2" key="1">
    <citation type="submission" date="2021-05" db="EMBL/GenBank/DDBJ databases">
        <title>Novel Bacillus species.</title>
        <authorList>
            <person name="Liu G."/>
        </authorList>
    </citation>
    <scope>NUCLEOTIDE SEQUENCE</scope>
    <source>
        <strain evidence="2 4">FJAT-50051</strain>
    </source>
</reference>
<evidence type="ECO:0000313" key="4">
    <source>
        <dbReference type="Proteomes" id="UP000677265"/>
    </source>
</evidence>